<reference evidence="1 2" key="2">
    <citation type="submission" date="2017-10" db="EMBL/GenBank/DDBJ databases">
        <title>Extensive intraspecific genome diversity in a model arbuscular mycorrhizal fungus.</title>
        <authorList>
            <person name="Chen E.C.H."/>
            <person name="Morin E."/>
            <person name="Baudet D."/>
            <person name="Noel J."/>
            <person name="Ndikumana S."/>
            <person name="Charron P."/>
            <person name="St-Onge C."/>
            <person name="Giorgi J."/>
            <person name="Grigoriev I.V."/>
            <person name="Roux C."/>
            <person name="Martin F.M."/>
            <person name="Corradi N."/>
        </authorList>
    </citation>
    <scope>NUCLEOTIDE SEQUENCE [LARGE SCALE GENOMIC DNA]</scope>
    <source>
        <strain evidence="1 2">C2</strain>
    </source>
</reference>
<accession>A0A2N1M1T8</accession>
<gene>
    <name evidence="1" type="ORF">RhiirC2_802041</name>
</gene>
<dbReference type="OrthoDB" id="2417901at2759"/>
<dbReference type="AlphaFoldDB" id="A0A2N1M1T8"/>
<name>A0A2N1M1T8_9GLOM</name>
<dbReference type="EMBL" id="LLXL01007292">
    <property type="protein sequence ID" value="PKK55573.1"/>
    <property type="molecule type" value="Genomic_DNA"/>
</dbReference>
<evidence type="ECO:0000313" key="2">
    <source>
        <dbReference type="Proteomes" id="UP000233469"/>
    </source>
</evidence>
<organism evidence="1 2">
    <name type="scientific">Rhizophagus irregularis</name>
    <dbReference type="NCBI Taxonomy" id="588596"/>
    <lineage>
        <taxon>Eukaryota</taxon>
        <taxon>Fungi</taxon>
        <taxon>Fungi incertae sedis</taxon>
        <taxon>Mucoromycota</taxon>
        <taxon>Glomeromycotina</taxon>
        <taxon>Glomeromycetes</taxon>
        <taxon>Glomerales</taxon>
        <taxon>Glomeraceae</taxon>
        <taxon>Rhizophagus</taxon>
    </lineage>
</organism>
<reference evidence="1 2" key="1">
    <citation type="submission" date="2016-04" db="EMBL/GenBank/DDBJ databases">
        <title>Genome analyses suggest a sexual origin of heterokaryosis in a supposedly ancient asexual fungus.</title>
        <authorList>
            <person name="Ropars J."/>
            <person name="Sedzielewska K."/>
            <person name="Noel J."/>
            <person name="Charron P."/>
            <person name="Farinelli L."/>
            <person name="Marton T."/>
            <person name="Kruger M."/>
            <person name="Pelin A."/>
            <person name="Brachmann A."/>
            <person name="Corradi N."/>
        </authorList>
    </citation>
    <scope>NUCLEOTIDE SEQUENCE [LARGE SCALE GENOMIC DNA]</scope>
    <source>
        <strain evidence="1 2">C2</strain>
    </source>
</reference>
<dbReference type="VEuPathDB" id="FungiDB:FUN_006139"/>
<comment type="caution">
    <text evidence="1">The sequence shown here is derived from an EMBL/GenBank/DDBJ whole genome shotgun (WGS) entry which is preliminary data.</text>
</comment>
<sequence length="125" mass="14699">MFDLLREEKNDDKIKLWREANDGMYWVRKGRKPNIDEFGIISLQVAGDILHLNVLIRDEGNFHRYCRLRSVKIPVQLEDSDVVSKFVEALLIMRNIIIVNISQLYHAPISRLERRMEDSSTVDSE</sequence>
<proteinExistence type="predicted"/>
<dbReference type="Proteomes" id="UP000233469">
    <property type="component" value="Unassembled WGS sequence"/>
</dbReference>
<protein>
    <submittedName>
        <fullName evidence="1">Uncharacterized protein</fullName>
    </submittedName>
</protein>
<evidence type="ECO:0000313" key="1">
    <source>
        <dbReference type="EMBL" id="PKK55573.1"/>
    </source>
</evidence>